<dbReference type="Gene3D" id="2.40.330.10">
    <property type="entry name" value="DNA-binding pseudobarrel domain"/>
    <property type="match status" value="1"/>
</dbReference>
<dbReference type="PANTHER" id="PTHR31541:SF25">
    <property type="entry name" value="GAMMA-GLIADIN B"/>
    <property type="match status" value="1"/>
</dbReference>
<comment type="subcellular location">
    <subcellularLocation>
        <location evidence="1">Nucleus</location>
    </subcellularLocation>
</comment>
<comment type="caution">
    <text evidence="6">The sequence shown here is derived from an EMBL/GenBank/DDBJ whole genome shotgun (WGS) entry which is preliminary data.</text>
</comment>
<evidence type="ECO:0000313" key="7">
    <source>
        <dbReference type="Proteomes" id="UP001358586"/>
    </source>
</evidence>
<keyword evidence="7" id="KW-1185">Reference proteome</keyword>
<organism evidence="6 7">
    <name type="scientific">Gossypium arboreum</name>
    <name type="common">Tree cotton</name>
    <name type="synonym">Gossypium nanking</name>
    <dbReference type="NCBI Taxonomy" id="29729"/>
    <lineage>
        <taxon>Eukaryota</taxon>
        <taxon>Viridiplantae</taxon>
        <taxon>Streptophyta</taxon>
        <taxon>Embryophyta</taxon>
        <taxon>Tracheophyta</taxon>
        <taxon>Spermatophyta</taxon>
        <taxon>Magnoliopsida</taxon>
        <taxon>eudicotyledons</taxon>
        <taxon>Gunneridae</taxon>
        <taxon>Pentapetalae</taxon>
        <taxon>rosids</taxon>
        <taxon>malvids</taxon>
        <taxon>Malvales</taxon>
        <taxon>Malvaceae</taxon>
        <taxon>Malvoideae</taxon>
        <taxon>Gossypium</taxon>
    </lineage>
</organism>
<dbReference type="Proteomes" id="UP001358586">
    <property type="component" value="Chromosome 5"/>
</dbReference>
<keyword evidence="5" id="KW-0539">Nucleus</keyword>
<dbReference type="InterPro" id="IPR005508">
    <property type="entry name" value="At2g31720-like"/>
</dbReference>
<keyword evidence="4" id="KW-0804">Transcription</keyword>
<evidence type="ECO:0000256" key="3">
    <source>
        <dbReference type="ARBA" id="ARBA00023125"/>
    </source>
</evidence>
<keyword evidence="2" id="KW-0805">Transcription regulation</keyword>
<protein>
    <submittedName>
        <fullName evidence="6">Uncharacterized protein</fullName>
    </submittedName>
</protein>
<dbReference type="PANTHER" id="PTHR31541">
    <property type="entry name" value="B3 DOMAIN PLANT PROTEIN-RELATED"/>
    <property type="match status" value="1"/>
</dbReference>
<proteinExistence type="predicted"/>
<accession>A0ABR0Q2K9</accession>
<evidence type="ECO:0000256" key="5">
    <source>
        <dbReference type="ARBA" id="ARBA00023242"/>
    </source>
</evidence>
<keyword evidence="3" id="KW-0238">DNA-binding</keyword>
<evidence type="ECO:0000256" key="4">
    <source>
        <dbReference type="ARBA" id="ARBA00023163"/>
    </source>
</evidence>
<gene>
    <name evidence="6" type="ORF">PVK06_017209</name>
</gene>
<dbReference type="InterPro" id="IPR015300">
    <property type="entry name" value="DNA-bd_pseudobarrel_sf"/>
</dbReference>
<name>A0ABR0Q2K9_GOSAR</name>
<evidence type="ECO:0000256" key="1">
    <source>
        <dbReference type="ARBA" id="ARBA00004123"/>
    </source>
</evidence>
<evidence type="ECO:0000313" key="6">
    <source>
        <dbReference type="EMBL" id="KAK5833384.1"/>
    </source>
</evidence>
<evidence type="ECO:0000256" key="2">
    <source>
        <dbReference type="ARBA" id="ARBA00023015"/>
    </source>
</evidence>
<sequence>MQERIFVKKKKNGQLKRKRRIQGENIKNKRPVTSYPLKPPLPKDLKRLIVENMGRFLNISEVKRLKNKEAIKACSVESSIEETEINFKWWDMHKNTMYILMTFWNSIIRNNRLKVENLVQLWSFRVNSTLCFALKQL</sequence>
<reference evidence="6 7" key="1">
    <citation type="submission" date="2023-03" db="EMBL/GenBank/DDBJ databases">
        <title>WGS of Gossypium arboreum.</title>
        <authorList>
            <person name="Yu D."/>
        </authorList>
    </citation>
    <scope>NUCLEOTIDE SEQUENCE [LARGE SCALE GENOMIC DNA]</scope>
    <source>
        <tissue evidence="6">Leaf</tissue>
    </source>
</reference>
<dbReference type="EMBL" id="JARKNE010000005">
    <property type="protein sequence ID" value="KAK5833384.1"/>
    <property type="molecule type" value="Genomic_DNA"/>
</dbReference>